<dbReference type="SUPFAM" id="SSF56300">
    <property type="entry name" value="Metallo-dependent phosphatases"/>
    <property type="match status" value="3"/>
</dbReference>
<feature type="domain" description="Calcineurin-like phosphoesterase" evidence="1">
    <location>
        <begin position="716"/>
        <end position="944"/>
    </location>
</feature>
<reference evidence="2 3" key="1">
    <citation type="journal article" date="2014" name="Genome Biol. Evol.">
        <title>The secreted proteins of Achlya hypogyna and Thraustotheca clavata identify the ancestral oomycete secretome and reveal gene acquisitions by horizontal gene transfer.</title>
        <authorList>
            <person name="Misner I."/>
            <person name="Blouin N."/>
            <person name="Leonard G."/>
            <person name="Richards T.A."/>
            <person name="Lane C.E."/>
        </authorList>
    </citation>
    <scope>NUCLEOTIDE SEQUENCE [LARGE SCALE GENOMIC DNA]</scope>
    <source>
        <strain evidence="2 3">ATCC 48635</strain>
    </source>
</reference>
<evidence type="ECO:0000313" key="2">
    <source>
        <dbReference type="EMBL" id="OQR82298.1"/>
    </source>
</evidence>
<dbReference type="CDD" id="cd07383">
    <property type="entry name" value="MPP_Dcr2"/>
    <property type="match status" value="2"/>
</dbReference>
<dbReference type="InterPro" id="IPR029052">
    <property type="entry name" value="Metallo-depent_PP-like"/>
</dbReference>
<dbReference type="PANTHER" id="PTHR32440:SF0">
    <property type="entry name" value="PHOSPHATASE DCR2-RELATED"/>
    <property type="match status" value="1"/>
</dbReference>
<dbReference type="Pfam" id="PF00149">
    <property type="entry name" value="Metallophos"/>
    <property type="match status" value="2"/>
</dbReference>
<dbReference type="Gene3D" id="3.60.21.10">
    <property type="match status" value="3"/>
</dbReference>
<dbReference type="STRING" id="1202772.A0A1V9Y9G3"/>
<organism evidence="2 3">
    <name type="scientific">Achlya hypogyna</name>
    <name type="common">Oomycete</name>
    <name type="synonym">Protoachlya hypogyna</name>
    <dbReference type="NCBI Taxonomy" id="1202772"/>
    <lineage>
        <taxon>Eukaryota</taxon>
        <taxon>Sar</taxon>
        <taxon>Stramenopiles</taxon>
        <taxon>Oomycota</taxon>
        <taxon>Saprolegniomycetes</taxon>
        <taxon>Saprolegniales</taxon>
        <taxon>Achlyaceae</taxon>
        <taxon>Achlya</taxon>
    </lineage>
</organism>
<accession>A0A1V9Y9G3</accession>
<keyword evidence="3" id="KW-1185">Reference proteome</keyword>
<dbReference type="GO" id="GO:0005737">
    <property type="term" value="C:cytoplasm"/>
    <property type="evidence" value="ECO:0007669"/>
    <property type="project" value="TreeGrafter"/>
</dbReference>
<evidence type="ECO:0000259" key="1">
    <source>
        <dbReference type="Pfam" id="PF00149"/>
    </source>
</evidence>
<dbReference type="PANTHER" id="PTHR32440">
    <property type="entry name" value="PHOSPHATASE DCR2-RELATED-RELATED"/>
    <property type="match status" value="1"/>
</dbReference>
<dbReference type="Proteomes" id="UP000243579">
    <property type="component" value="Unassembled WGS sequence"/>
</dbReference>
<evidence type="ECO:0000313" key="3">
    <source>
        <dbReference type="Proteomes" id="UP000243579"/>
    </source>
</evidence>
<comment type="caution">
    <text evidence="2">The sequence shown here is derived from an EMBL/GenBank/DDBJ whole genome shotgun (WGS) entry which is preliminary data.</text>
</comment>
<protein>
    <recommendedName>
        <fullName evidence="1">Calcineurin-like phosphoesterase domain-containing protein</fullName>
    </recommendedName>
</protein>
<dbReference type="OrthoDB" id="783096at2759"/>
<name>A0A1V9Y9G3_ACHHY</name>
<dbReference type="AlphaFoldDB" id="A0A1V9Y9G3"/>
<sequence length="1050" mass="115730">MLLSLSSAGVFAIPTLNARQVNKSLAVFTVLQVPDMHYTGDATRILSFLLETKSKMSNSFMYGFLESLYLFHLKDEASVKKAIDTYTSAVVAREIPWAIVFGNHDEGVRLKDTSLTIVLTTSMSRHSMLEYARQRPFAHFESGPPDVKGCGNYELQVQSGNMTAFRMYFIDTGVDGTIDSSQIKYLKALAAAHSDEVAPAILFAHIPIPEFKLQRGESVIHGFKREKVSAGHQDGLLDAMVQSKFQDILCVLCAYVVGNVKAMFVGHDHGNTYCVSRRGVELCYGGGVGYGAAYAVSERTARVIQWRSTNNDSAMSTWVLSDGDFVKREYTLPGPRTAQQSIPPPISCATSVSVHIVFFAITAQTSLAQNLSNYSLYAQESQTDSGPELSFTVLQIPDMHYTGDANRACRGPSHDPCTESDMTKFIASLLDNVKPDLVVFTGDQTREEVKKAIDTYSAQVIARKIPWAMVFGNHDEGGSMSRLEMLTYIAQLPYSYSQFGPTNIGGVGNFELMVSTRRAMNTAFRMYFIDTGIDGAVSSGQLRFLRNLSGAHNDSAPAILFAHIPPPEYNVDPDEQLQHGKKGEAVVSGPQSGLFDSLVEMGDVKAMFVGHDHDNNYCVERSGIELCYGGGSGYGAAYNLAQAPRTARVIQWKRNQFGDGISTWIQTDGDFTKHEYPLFGLEKDCRSSVKQEQIPHSHALHAQVTTAVDASEHTFTVLQIPDMHYTGTATYNCEDPWHDPCTEADMTAFIAALLDNVEPDLVVFTGDQVENQMVIHTPDEVKKAIDAYSAQVIARKIPWAMIFGNHDEGDSMSRQDMLNYITRLPYSYSQFGPKDINGTSNFELEVAAGPDNSTAFRMYFIDTGLKGAISSGQLSYLRNISSAHNDSVPAILFAHFPPPEYDVDEEDIQQGKKGEHVSSGPQSGLFDTLIEMGDVKAMFVGHDHLNDYCAERQGISLCYGGGVGYGIAYNTAGSPRSARVVQWQQTSSREVISTWTLRDGDYTKDELHLFVAENSKNTTTQKEPTTQTNHRNPNELAVPFVAFACFLWAV</sequence>
<proteinExistence type="predicted"/>
<feature type="domain" description="Calcineurin-like phosphoesterase" evidence="1">
    <location>
        <begin position="392"/>
        <end position="614"/>
    </location>
</feature>
<dbReference type="InterPro" id="IPR004843">
    <property type="entry name" value="Calcineurin-like_PHP"/>
</dbReference>
<gene>
    <name evidence="2" type="ORF">ACHHYP_16258</name>
</gene>
<dbReference type="GO" id="GO:0016788">
    <property type="term" value="F:hydrolase activity, acting on ester bonds"/>
    <property type="evidence" value="ECO:0007669"/>
    <property type="project" value="TreeGrafter"/>
</dbReference>
<dbReference type="EMBL" id="JNBR01002500">
    <property type="protein sequence ID" value="OQR82298.1"/>
    <property type="molecule type" value="Genomic_DNA"/>
</dbReference>